<dbReference type="Proteomes" id="UP000007963">
    <property type="component" value="Unassembled WGS sequence"/>
</dbReference>
<feature type="region of interest" description="Disordered" evidence="1">
    <location>
        <begin position="162"/>
        <end position="191"/>
    </location>
</feature>
<sequence>MCTKASAQIVIGSYFVPRVLVQLQVFMQAQRRKKFPSSAIRQWIWWAAVDGLHTMRSWKIPSWTSSACSSLKESPQPPVESYSLSRETITTKSVLDYYAFVLHALGFHSNQARRTHDCHHMPVVTDFVCLIPRLVYMRAAARYRIAPLLFILHRFHGNTHKKYNPRTNLPRQSRTLPAASRARTHRSPVHSIRTPAKLTHHGASAISSHRTTPTAKPLVHLSLVIPRAQSTTEIRLPVSQEGVTTGGRDGNIQTQRSGPITSSIHRGSTAGCPNQIATEKKQLSADPVDLTTEESERGDQRARRGHRHTCS</sequence>
<evidence type="ECO:0000313" key="2">
    <source>
        <dbReference type="EMBL" id="EAU32260.1"/>
    </source>
</evidence>
<dbReference type="OrthoDB" id="10469855at2759"/>
<feature type="region of interest" description="Disordered" evidence="1">
    <location>
        <begin position="241"/>
        <end position="311"/>
    </location>
</feature>
<dbReference type="GeneID" id="4318958"/>
<reference evidence="3" key="1">
    <citation type="submission" date="2005-09" db="EMBL/GenBank/DDBJ databases">
        <title>Annotation of the Aspergillus terreus NIH2624 genome.</title>
        <authorList>
            <person name="Birren B.W."/>
            <person name="Lander E.S."/>
            <person name="Galagan J.E."/>
            <person name="Nusbaum C."/>
            <person name="Devon K."/>
            <person name="Henn M."/>
            <person name="Ma L.-J."/>
            <person name="Jaffe D.B."/>
            <person name="Butler J."/>
            <person name="Alvarez P."/>
            <person name="Gnerre S."/>
            <person name="Grabherr M."/>
            <person name="Kleber M."/>
            <person name="Mauceli E.W."/>
            <person name="Brockman W."/>
            <person name="Rounsley S."/>
            <person name="Young S.K."/>
            <person name="LaButti K."/>
            <person name="Pushparaj V."/>
            <person name="DeCaprio D."/>
            <person name="Crawford M."/>
            <person name="Koehrsen M."/>
            <person name="Engels R."/>
            <person name="Montgomery P."/>
            <person name="Pearson M."/>
            <person name="Howarth C."/>
            <person name="Larson L."/>
            <person name="Luoma S."/>
            <person name="White J."/>
            <person name="Alvarado L."/>
            <person name="Kodira C.D."/>
            <person name="Zeng Q."/>
            <person name="Oleary S."/>
            <person name="Yandava C."/>
            <person name="Denning D.W."/>
            <person name="Nierman W.C."/>
            <person name="Milne T."/>
            <person name="Madden K."/>
        </authorList>
    </citation>
    <scope>NUCLEOTIDE SEQUENCE [LARGE SCALE GENOMIC DNA]</scope>
    <source>
        <strain evidence="3">NIH 2624 / FGSC A1156</strain>
    </source>
</reference>
<feature type="compositionally biased region" description="Polar residues" evidence="1">
    <location>
        <begin position="251"/>
        <end position="277"/>
    </location>
</feature>
<accession>Q0CHG6</accession>
<dbReference type="HOGENOM" id="CLU_894237_0_0_1"/>
<evidence type="ECO:0000313" key="3">
    <source>
        <dbReference type="Proteomes" id="UP000007963"/>
    </source>
</evidence>
<dbReference type="EMBL" id="CH476603">
    <property type="protein sequence ID" value="EAU32260.1"/>
    <property type="molecule type" value="Genomic_DNA"/>
</dbReference>
<dbReference type="RefSeq" id="XP_001209562.1">
    <property type="nucleotide sequence ID" value="XM_001209562.1"/>
</dbReference>
<protein>
    <submittedName>
        <fullName evidence="2">Uncharacterized protein</fullName>
    </submittedName>
</protein>
<proteinExistence type="predicted"/>
<feature type="compositionally biased region" description="Polar residues" evidence="1">
    <location>
        <begin position="165"/>
        <end position="175"/>
    </location>
</feature>
<organism evidence="2 3">
    <name type="scientific">Aspergillus terreus (strain NIH 2624 / FGSC A1156)</name>
    <dbReference type="NCBI Taxonomy" id="341663"/>
    <lineage>
        <taxon>Eukaryota</taxon>
        <taxon>Fungi</taxon>
        <taxon>Dikarya</taxon>
        <taxon>Ascomycota</taxon>
        <taxon>Pezizomycotina</taxon>
        <taxon>Eurotiomycetes</taxon>
        <taxon>Eurotiomycetidae</taxon>
        <taxon>Eurotiales</taxon>
        <taxon>Aspergillaceae</taxon>
        <taxon>Aspergillus</taxon>
        <taxon>Aspergillus subgen. Circumdati</taxon>
    </lineage>
</organism>
<dbReference type="VEuPathDB" id="FungiDB:ATEG_06876"/>
<name>Q0CHG6_ASPTN</name>
<dbReference type="AlphaFoldDB" id="Q0CHG6"/>
<evidence type="ECO:0000256" key="1">
    <source>
        <dbReference type="SAM" id="MobiDB-lite"/>
    </source>
</evidence>
<gene>
    <name evidence="2" type="ORF">ATEG_06876</name>
</gene>